<organism evidence="3 4">
    <name type="scientific">Rotaria sordida</name>
    <dbReference type="NCBI Taxonomy" id="392033"/>
    <lineage>
        <taxon>Eukaryota</taxon>
        <taxon>Metazoa</taxon>
        <taxon>Spiralia</taxon>
        <taxon>Gnathifera</taxon>
        <taxon>Rotifera</taxon>
        <taxon>Eurotatoria</taxon>
        <taxon>Bdelloidea</taxon>
        <taxon>Philodinida</taxon>
        <taxon>Philodinidae</taxon>
        <taxon>Rotaria</taxon>
    </lineage>
</organism>
<evidence type="ECO:0000313" key="3">
    <source>
        <dbReference type="EMBL" id="CAF3985943.1"/>
    </source>
</evidence>
<evidence type="ECO:0000313" key="4">
    <source>
        <dbReference type="Proteomes" id="UP000663823"/>
    </source>
</evidence>
<dbReference type="EMBL" id="CAJOBE010003340">
    <property type="protein sequence ID" value="CAF3874694.1"/>
    <property type="molecule type" value="Genomic_DNA"/>
</dbReference>
<dbReference type="EMBL" id="CAJOAX010006606">
    <property type="protein sequence ID" value="CAF3985943.1"/>
    <property type="molecule type" value="Genomic_DNA"/>
</dbReference>
<gene>
    <name evidence="1" type="ORF">FNK824_LOCUS19210</name>
    <name evidence="2" type="ORF">JBS370_LOCUS23485</name>
    <name evidence="3" type="ORF">OTI717_LOCUS28208</name>
</gene>
<reference evidence="3" key="1">
    <citation type="submission" date="2021-02" db="EMBL/GenBank/DDBJ databases">
        <authorList>
            <person name="Nowell W R."/>
        </authorList>
    </citation>
    <scope>NUCLEOTIDE SEQUENCE</scope>
</reference>
<dbReference type="AlphaFoldDB" id="A0A819MVP3"/>
<sequence length="86" mass="9970">MDIPNDDQRMLSNVPFDPYRQKNGLYSLSTTTASSYGTMINYNMNNPYDPHAYQQQQNSYFINSDIIQLSQWGQHDYTLDPNGIIV</sequence>
<dbReference type="Proteomes" id="UP000663823">
    <property type="component" value="Unassembled WGS sequence"/>
</dbReference>
<dbReference type="EMBL" id="CAJOBD010003468">
    <property type="protein sequence ID" value="CAF3950129.1"/>
    <property type="molecule type" value="Genomic_DNA"/>
</dbReference>
<accession>A0A819MVP3</accession>
<proteinExistence type="predicted"/>
<protein>
    <submittedName>
        <fullName evidence="3">Uncharacterized protein</fullName>
    </submittedName>
</protein>
<name>A0A819MVP3_9BILA</name>
<evidence type="ECO:0000313" key="2">
    <source>
        <dbReference type="EMBL" id="CAF3950129.1"/>
    </source>
</evidence>
<comment type="caution">
    <text evidence="3">The sequence shown here is derived from an EMBL/GenBank/DDBJ whole genome shotgun (WGS) entry which is preliminary data.</text>
</comment>
<evidence type="ECO:0000313" key="1">
    <source>
        <dbReference type="EMBL" id="CAF3874694.1"/>
    </source>
</evidence>
<dbReference type="Proteomes" id="UP000663874">
    <property type="component" value="Unassembled WGS sequence"/>
</dbReference>
<dbReference type="Proteomes" id="UP000663836">
    <property type="component" value="Unassembled WGS sequence"/>
</dbReference>